<dbReference type="InterPro" id="IPR009100">
    <property type="entry name" value="AcylCoA_DH/oxidase_NM_dom_sf"/>
</dbReference>
<evidence type="ECO:0000313" key="2">
    <source>
        <dbReference type="Proteomes" id="UP001275440"/>
    </source>
</evidence>
<gene>
    <name evidence="1" type="ORF">F8M49_26335</name>
</gene>
<dbReference type="Proteomes" id="UP001275440">
    <property type="component" value="Unassembled WGS sequence"/>
</dbReference>
<dbReference type="InterPro" id="IPR037069">
    <property type="entry name" value="AcylCoA_DH/ox_N_sf"/>
</dbReference>
<protein>
    <submittedName>
        <fullName evidence="1">Acyl-CoA dehydrogenase</fullName>
    </submittedName>
</protein>
<comment type="caution">
    <text evidence="1">The sequence shown here is derived from an EMBL/GenBank/DDBJ whole genome shotgun (WGS) entry which is preliminary data.</text>
</comment>
<organism evidence="1 2">
    <name type="scientific">Rhodococcus zopfii</name>
    <dbReference type="NCBI Taxonomy" id="43772"/>
    <lineage>
        <taxon>Bacteria</taxon>
        <taxon>Bacillati</taxon>
        <taxon>Actinomycetota</taxon>
        <taxon>Actinomycetes</taxon>
        <taxon>Mycobacteriales</taxon>
        <taxon>Nocardiaceae</taxon>
        <taxon>Rhodococcus</taxon>
    </lineage>
</organism>
<dbReference type="Gene3D" id="2.40.110.10">
    <property type="entry name" value="Butyryl-CoA Dehydrogenase, subunit A, domain 2"/>
    <property type="match status" value="1"/>
</dbReference>
<dbReference type="Gene3D" id="1.10.540.10">
    <property type="entry name" value="Acyl-CoA dehydrogenase/oxidase, N-terminal domain"/>
    <property type="match status" value="1"/>
</dbReference>
<keyword evidence="2" id="KW-1185">Reference proteome</keyword>
<dbReference type="SUPFAM" id="SSF56645">
    <property type="entry name" value="Acyl-CoA dehydrogenase NM domain-like"/>
    <property type="match status" value="1"/>
</dbReference>
<dbReference type="EMBL" id="WBMO01000005">
    <property type="protein sequence ID" value="MDV2478036.1"/>
    <property type="molecule type" value="Genomic_DNA"/>
</dbReference>
<dbReference type="PANTHER" id="PTHR43884">
    <property type="entry name" value="ACYL-COA DEHYDROGENASE"/>
    <property type="match status" value="1"/>
</dbReference>
<name>A0ABU3WVK6_9NOCA</name>
<evidence type="ECO:0000313" key="1">
    <source>
        <dbReference type="EMBL" id="MDV2478036.1"/>
    </source>
</evidence>
<sequence length="346" mass="37290">MSRIADYADTILRPAALLTDREGVRAERIADFAQLGLLNHVAPEQFGGAALNRDCDRRLHEILSGACLNTYLVWAQHAPIVGRLAKTLAEGSALPGIGYEILQGRVLLGAAISDVRRFPDHFITATRTPSGWTFSGTVSWVSGWGLNSVLTVAAVEPSTRTVVTAFVPVDDRTRAEPLNLSALGGSRTERVVLDDVAVPDGNVIGTQPLADWRNEDIGTAGDARAHHFGLADAVLRELEQSSNPQANKVASVWRVRVAQLRTDAYALADEALASRDGRHRIDERLATKAACGEALTTLTRALVVARAGHGIRLDDTAQLYARSALFILVQGQTTDVREVQLARLAL</sequence>
<dbReference type="PANTHER" id="PTHR43884:SF12">
    <property type="entry name" value="ISOVALERYL-COA DEHYDROGENASE, MITOCHONDRIAL-RELATED"/>
    <property type="match status" value="1"/>
</dbReference>
<dbReference type="InterPro" id="IPR046373">
    <property type="entry name" value="Acyl-CoA_Oxase/DH_mid-dom_sf"/>
</dbReference>
<reference evidence="1 2" key="1">
    <citation type="submission" date="2019-10" db="EMBL/GenBank/DDBJ databases">
        <title>Draft Genome Assembly of Rhodococcus zopfii DSM44189.</title>
        <authorList>
            <person name="Sutton J.M."/>
            <person name="Akob D.M."/>
            <person name="Bushman T.J."/>
        </authorList>
    </citation>
    <scope>NUCLEOTIDE SEQUENCE [LARGE SCALE GENOMIC DNA]</scope>
    <source>
        <strain evidence="1 2">DSM 44189</strain>
    </source>
</reference>
<accession>A0ABU3WVK6</accession>
<proteinExistence type="predicted"/>